<organism evidence="1 2">
    <name type="scientific">Acinetobacter radioresistens</name>
    <dbReference type="NCBI Taxonomy" id="40216"/>
    <lineage>
        <taxon>Bacteria</taxon>
        <taxon>Pseudomonadati</taxon>
        <taxon>Pseudomonadota</taxon>
        <taxon>Gammaproteobacteria</taxon>
        <taxon>Moraxellales</taxon>
        <taxon>Moraxellaceae</taxon>
        <taxon>Acinetobacter</taxon>
    </lineage>
</organism>
<reference evidence="1 2" key="1">
    <citation type="journal article" date="2018" name="Nat. Biotechnol.">
        <title>A standardized bacterial taxonomy based on genome phylogeny substantially revises the tree of life.</title>
        <authorList>
            <person name="Parks D.H."/>
            <person name="Chuvochina M."/>
            <person name="Waite D.W."/>
            <person name="Rinke C."/>
            <person name="Skarshewski A."/>
            <person name="Chaumeil P.A."/>
            <person name="Hugenholtz P."/>
        </authorList>
    </citation>
    <scope>NUCLEOTIDE SEQUENCE [LARGE SCALE GENOMIC DNA]</scope>
    <source>
        <strain evidence="1">UBA10045</strain>
    </source>
</reference>
<dbReference type="CDD" id="cd14744">
    <property type="entry name" value="PAAR_CT_2"/>
    <property type="match status" value="1"/>
</dbReference>
<proteinExistence type="predicted"/>
<gene>
    <name evidence="1" type="ORF">DIC32_01760</name>
</gene>
<comment type="caution">
    <text evidence="1">The sequence shown here is derived from an EMBL/GenBank/DDBJ whole genome shotgun (WGS) entry which is preliminary data.</text>
</comment>
<name>A0A3A4CU38_ACIRA</name>
<dbReference type="AlphaFoldDB" id="A0A3A4CU38"/>
<protein>
    <submittedName>
        <fullName evidence="1">PAAR domain-containing protein</fullName>
    </submittedName>
</protein>
<evidence type="ECO:0000313" key="2">
    <source>
        <dbReference type="Proteomes" id="UP000262257"/>
    </source>
</evidence>
<dbReference type="Pfam" id="PF05488">
    <property type="entry name" value="PAAR_motif"/>
    <property type="match status" value="1"/>
</dbReference>
<evidence type="ECO:0000313" key="1">
    <source>
        <dbReference type="EMBL" id="HCM30526.1"/>
    </source>
</evidence>
<sequence length="88" mass="8957">MATPYIVVGCPTTGGGKVISGNNTFLVEGIPVACVGDKATCPKHKTVTTIISGDSHMQVMGKAVARANDALACGCKLLPKQNSVIGEN</sequence>
<dbReference type="RefSeq" id="WP_005015158.1">
    <property type="nucleotide sequence ID" value="NZ_BKHE01000057.1"/>
</dbReference>
<dbReference type="InterPro" id="IPR008727">
    <property type="entry name" value="PAAR_motif"/>
</dbReference>
<dbReference type="Proteomes" id="UP000262257">
    <property type="component" value="Unassembled WGS sequence"/>
</dbReference>
<dbReference type="EMBL" id="DPXL01000026">
    <property type="protein sequence ID" value="HCM30526.1"/>
    <property type="molecule type" value="Genomic_DNA"/>
</dbReference>
<accession>A0A3A4CU38</accession>
<dbReference type="Gene3D" id="2.60.200.60">
    <property type="match status" value="1"/>
</dbReference>